<keyword evidence="2" id="KW-0732">Signal</keyword>
<proteinExistence type="predicted"/>
<dbReference type="AlphaFoldDB" id="A0A9P4PYX7"/>
<keyword evidence="4" id="KW-1185">Reference proteome</keyword>
<feature type="region of interest" description="Disordered" evidence="1">
    <location>
        <begin position="49"/>
        <end position="118"/>
    </location>
</feature>
<feature type="compositionally biased region" description="Polar residues" evidence="1">
    <location>
        <begin position="105"/>
        <end position="118"/>
    </location>
</feature>
<dbReference type="EMBL" id="MU003842">
    <property type="protein sequence ID" value="KAF2717528.1"/>
    <property type="molecule type" value="Genomic_DNA"/>
</dbReference>
<reference evidence="3" key="1">
    <citation type="journal article" date="2020" name="Stud. Mycol.">
        <title>101 Dothideomycetes genomes: a test case for predicting lifestyles and emergence of pathogens.</title>
        <authorList>
            <person name="Haridas S."/>
            <person name="Albert R."/>
            <person name="Binder M."/>
            <person name="Bloem J."/>
            <person name="Labutti K."/>
            <person name="Salamov A."/>
            <person name="Andreopoulos B."/>
            <person name="Baker S."/>
            <person name="Barry K."/>
            <person name="Bills G."/>
            <person name="Bluhm B."/>
            <person name="Cannon C."/>
            <person name="Castanera R."/>
            <person name="Culley D."/>
            <person name="Daum C."/>
            <person name="Ezra D."/>
            <person name="Gonzalez J."/>
            <person name="Henrissat B."/>
            <person name="Kuo A."/>
            <person name="Liang C."/>
            <person name="Lipzen A."/>
            <person name="Lutzoni F."/>
            <person name="Magnuson J."/>
            <person name="Mondo S."/>
            <person name="Nolan M."/>
            <person name="Ohm R."/>
            <person name="Pangilinan J."/>
            <person name="Park H.-J."/>
            <person name="Ramirez L."/>
            <person name="Alfaro M."/>
            <person name="Sun H."/>
            <person name="Tritt A."/>
            <person name="Yoshinaga Y."/>
            <person name="Zwiers L.-H."/>
            <person name="Turgeon B."/>
            <person name="Goodwin S."/>
            <person name="Spatafora J."/>
            <person name="Crous P."/>
            <person name="Grigoriev I."/>
        </authorList>
    </citation>
    <scope>NUCLEOTIDE SEQUENCE</scope>
    <source>
        <strain evidence="3">CBS 116435</strain>
    </source>
</reference>
<evidence type="ECO:0000256" key="2">
    <source>
        <dbReference type="SAM" id="SignalP"/>
    </source>
</evidence>
<comment type="caution">
    <text evidence="3">The sequence shown here is derived from an EMBL/GenBank/DDBJ whole genome shotgun (WGS) entry which is preliminary data.</text>
</comment>
<evidence type="ECO:0000313" key="3">
    <source>
        <dbReference type="EMBL" id="KAF2717528.1"/>
    </source>
</evidence>
<protein>
    <submittedName>
        <fullName evidence="3">Uncharacterized protein</fullName>
    </submittedName>
</protein>
<dbReference type="Proteomes" id="UP000799441">
    <property type="component" value="Unassembled WGS sequence"/>
</dbReference>
<evidence type="ECO:0000313" key="4">
    <source>
        <dbReference type="Proteomes" id="UP000799441"/>
    </source>
</evidence>
<gene>
    <name evidence="3" type="ORF">K431DRAFT_297751</name>
</gene>
<feature type="signal peptide" evidence="2">
    <location>
        <begin position="1"/>
        <end position="17"/>
    </location>
</feature>
<feature type="chain" id="PRO_5040105627" evidence="2">
    <location>
        <begin position="18"/>
        <end position="118"/>
    </location>
</feature>
<name>A0A9P4PYX7_9PEZI</name>
<feature type="compositionally biased region" description="Gly residues" evidence="1">
    <location>
        <begin position="56"/>
        <end position="91"/>
    </location>
</feature>
<accession>A0A9P4PYX7</accession>
<sequence length="118" mass="10953">MVSTLISLLAMSFLATALPVPEAIPQDGGVAGVVNGTLSSVNGVLGTAFGATDGSSGTGTNGSGNGAGSGNGNGDSSLGGAGTDNGNGNTGNTGLNDAGSKDDSLSISPTINPTVNLA</sequence>
<evidence type="ECO:0000256" key="1">
    <source>
        <dbReference type="SAM" id="MobiDB-lite"/>
    </source>
</evidence>
<organism evidence="3 4">
    <name type="scientific">Polychaeton citri CBS 116435</name>
    <dbReference type="NCBI Taxonomy" id="1314669"/>
    <lineage>
        <taxon>Eukaryota</taxon>
        <taxon>Fungi</taxon>
        <taxon>Dikarya</taxon>
        <taxon>Ascomycota</taxon>
        <taxon>Pezizomycotina</taxon>
        <taxon>Dothideomycetes</taxon>
        <taxon>Dothideomycetidae</taxon>
        <taxon>Capnodiales</taxon>
        <taxon>Capnodiaceae</taxon>
        <taxon>Polychaeton</taxon>
    </lineage>
</organism>